<reference evidence="6" key="2">
    <citation type="submission" date="2021-01" db="EMBL/GenBank/DDBJ databases">
        <authorList>
            <person name="Schikora-Tamarit M.A."/>
        </authorList>
    </citation>
    <scope>NUCLEOTIDE SEQUENCE</scope>
    <source>
        <strain evidence="6">NCAIM Y.01608</strain>
    </source>
</reference>
<feature type="compositionally biased region" description="Polar residues" evidence="4">
    <location>
        <begin position="154"/>
        <end position="165"/>
    </location>
</feature>
<dbReference type="AlphaFoldDB" id="A0A9P8SYS3"/>
<feature type="domain" description="Response regulatory" evidence="5">
    <location>
        <begin position="463"/>
        <end position="609"/>
    </location>
</feature>
<dbReference type="InterPro" id="IPR011006">
    <property type="entry name" value="CheY-like_superfamily"/>
</dbReference>
<keyword evidence="2" id="KW-0902">Two-component regulatory system</keyword>
<dbReference type="SMART" id="SM00448">
    <property type="entry name" value="REC"/>
    <property type="match status" value="1"/>
</dbReference>
<feature type="modified residue" description="4-aspartylphosphate" evidence="3">
    <location>
        <position position="512"/>
    </location>
</feature>
<proteinExistence type="predicted"/>
<accession>A0A9P8SYS3</accession>
<keyword evidence="1 3" id="KW-0597">Phosphoprotein</keyword>
<feature type="compositionally biased region" description="Basic and acidic residues" evidence="4">
    <location>
        <begin position="402"/>
        <end position="413"/>
    </location>
</feature>
<dbReference type="PANTHER" id="PTHR45339">
    <property type="entry name" value="HYBRID SIGNAL TRANSDUCTION HISTIDINE KINASE J"/>
    <property type="match status" value="1"/>
</dbReference>
<dbReference type="EMBL" id="JAEUBD010001504">
    <property type="protein sequence ID" value="KAH3659641.1"/>
    <property type="molecule type" value="Genomic_DNA"/>
</dbReference>
<evidence type="ECO:0000313" key="7">
    <source>
        <dbReference type="Proteomes" id="UP000788993"/>
    </source>
</evidence>
<dbReference type="GO" id="GO:0006950">
    <property type="term" value="P:response to stress"/>
    <property type="evidence" value="ECO:0007669"/>
    <property type="project" value="UniProtKB-ARBA"/>
</dbReference>
<dbReference type="PANTHER" id="PTHR45339:SF1">
    <property type="entry name" value="HYBRID SIGNAL TRANSDUCTION HISTIDINE KINASE J"/>
    <property type="match status" value="1"/>
</dbReference>
<organism evidence="6 7">
    <name type="scientific">Ogataea polymorpha</name>
    <dbReference type="NCBI Taxonomy" id="460523"/>
    <lineage>
        <taxon>Eukaryota</taxon>
        <taxon>Fungi</taxon>
        <taxon>Dikarya</taxon>
        <taxon>Ascomycota</taxon>
        <taxon>Saccharomycotina</taxon>
        <taxon>Pichiomycetes</taxon>
        <taxon>Pichiales</taxon>
        <taxon>Pichiaceae</taxon>
        <taxon>Ogataea</taxon>
    </lineage>
</organism>
<dbReference type="InterPro" id="IPR001789">
    <property type="entry name" value="Sig_transdc_resp-reg_receiver"/>
</dbReference>
<evidence type="ECO:0000256" key="2">
    <source>
        <dbReference type="ARBA" id="ARBA00023012"/>
    </source>
</evidence>
<evidence type="ECO:0000259" key="5">
    <source>
        <dbReference type="PROSITE" id="PS50110"/>
    </source>
</evidence>
<evidence type="ECO:0000256" key="3">
    <source>
        <dbReference type="PROSITE-ProRule" id="PRU00169"/>
    </source>
</evidence>
<dbReference type="OrthoDB" id="21225at2759"/>
<feature type="region of interest" description="Disordered" evidence="4">
    <location>
        <begin position="312"/>
        <end position="332"/>
    </location>
</feature>
<dbReference type="GO" id="GO:1900445">
    <property type="term" value="P:positive regulation of filamentous growth of a population of unicellular organisms in response to biotic stimulus"/>
    <property type="evidence" value="ECO:0007669"/>
    <property type="project" value="UniProtKB-ARBA"/>
</dbReference>
<dbReference type="FunFam" id="3.40.50.2300:FF:000146">
    <property type="entry name" value="Putative two-component response regulator SSK1p"/>
    <property type="match status" value="1"/>
</dbReference>
<protein>
    <recommendedName>
        <fullName evidence="5">Response regulatory domain-containing protein</fullName>
    </recommendedName>
</protein>
<dbReference type="CDD" id="cd17546">
    <property type="entry name" value="REC_hyHK_CKI1_RcsC-like"/>
    <property type="match status" value="1"/>
</dbReference>
<feature type="region of interest" description="Disordered" evidence="4">
    <location>
        <begin position="154"/>
        <end position="227"/>
    </location>
</feature>
<name>A0A9P8SYS3_9ASCO</name>
<dbReference type="Gene3D" id="3.40.50.2300">
    <property type="match status" value="1"/>
</dbReference>
<evidence type="ECO:0000256" key="1">
    <source>
        <dbReference type="ARBA" id="ARBA00022553"/>
    </source>
</evidence>
<dbReference type="Proteomes" id="UP000788993">
    <property type="component" value="Unassembled WGS sequence"/>
</dbReference>
<evidence type="ECO:0000256" key="4">
    <source>
        <dbReference type="SAM" id="MobiDB-lite"/>
    </source>
</evidence>
<dbReference type="SUPFAM" id="SSF52172">
    <property type="entry name" value="CheY-like"/>
    <property type="match status" value="1"/>
</dbReference>
<feature type="compositionally biased region" description="Polar residues" evidence="4">
    <location>
        <begin position="193"/>
        <end position="205"/>
    </location>
</feature>
<dbReference type="GO" id="GO:0036180">
    <property type="term" value="P:filamentous growth of a population of unicellular organisms in response to biotic stimulus"/>
    <property type="evidence" value="ECO:0007669"/>
    <property type="project" value="UniProtKB-ARBA"/>
</dbReference>
<dbReference type="PROSITE" id="PS50110">
    <property type="entry name" value="RESPONSE_REGULATORY"/>
    <property type="match status" value="1"/>
</dbReference>
<gene>
    <name evidence="6" type="ORF">OGATHE_005686</name>
</gene>
<feature type="compositionally biased region" description="Polar residues" evidence="4">
    <location>
        <begin position="380"/>
        <end position="399"/>
    </location>
</feature>
<comment type="caution">
    <text evidence="6">The sequence shown here is derived from an EMBL/GenBank/DDBJ whole genome shotgun (WGS) entry which is preliminary data.</text>
</comment>
<reference evidence="6" key="1">
    <citation type="journal article" date="2021" name="Open Biol.">
        <title>Shared evolutionary footprints suggest mitochondrial oxidative damage underlies multiple complex I losses in fungi.</title>
        <authorList>
            <person name="Schikora-Tamarit M.A."/>
            <person name="Marcet-Houben M."/>
            <person name="Nosek J."/>
            <person name="Gabaldon T."/>
        </authorList>
    </citation>
    <scope>NUCLEOTIDE SEQUENCE</scope>
    <source>
        <strain evidence="6">NCAIM Y.01608</strain>
    </source>
</reference>
<dbReference type="Pfam" id="PF00072">
    <property type="entry name" value="Response_reg"/>
    <property type="match status" value="1"/>
</dbReference>
<evidence type="ECO:0000313" key="6">
    <source>
        <dbReference type="EMBL" id="KAH3659641.1"/>
    </source>
</evidence>
<keyword evidence="7" id="KW-1185">Reference proteome</keyword>
<sequence length="625" mass="67903">MSAPAYMKRGNVPLQDSGAAMGNLNPMSAAGQPANPYFTFTAASPNAHQNPQLPMPARKRIWVKRPGGNATTLFVGPGDLVDDVKSQIMLKFPTTLAQQFDPSELILKLEVPSVSSPSAAAFSVPSSHTQRDPTYQSSPLTAQNATFAPKTIMSRSSSTNLQGNKMSKMRPHAAAGENPSHHAHPVSPIPVSASKSSLLNHSDVSATDRVPETAHRPSPLGHTKAHTKPRTTTIVLEPDAFIWKILEQYFPSGMKLEDSFIIDTPYPVAEKRSSVKTTAFPQVAETSFFNQTSAGASFSSEVKDAANAPSFYSGSLTGRSNPTKTPQDAVFTDNNYSGKVAVLGEQGLPPPREFTRLGRSSVQDQNQSSSTVILFPKGTRTGSKSPASQYSNHVSTPGRTPTFEETHAADETNKASGTPESASSSSKHSILLKHGPKKEEVASALRLKQQPKPGINKILTNINVLVVEDNLVNQKILARHLKSCNVQFKIASNGEEGLQLWKEGGFHLCFMDIQLPVISGIQVTEEIRRLERLNRIGNFANLSLPTEQEELKPADQLDHELFRSPIIIVALTASTSAADKQQALAAGCNDYLTKPVQLKWLRNKLTEWGCMQALINYDHFRNGKD</sequence>
<dbReference type="GO" id="GO:0000156">
    <property type="term" value="F:phosphorelay response regulator activity"/>
    <property type="evidence" value="ECO:0007669"/>
    <property type="project" value="UniProtKB-ARBA"/>
</dbReference>
<feature type="region of interest" description="Disordered" evidence="4">
    <location>
        <begin position="375"/>
        <end position="435"/>
    </location>
</feature>